<dbReference type="GeneID" id="33559886"/>
<dbReference type="Proteomes" id="UP000193218">
    <property type="component" value="Unassembled WGS sequence"/>
</dbReference>
<organism evidence="3 4">
    <name type="scientific">Kockovaella imperatae</name>
    <dbReference type="NCBI Taxonomy" id="4999"/>
    <lineage>
        <taxon>Eukaryota</taxon>
        <taxon>Fungi</taxon>
        <taxon>Dikarya</taxon>
        <taxon>Basidiomycota</taxon>
        <taxon>Agaricomycotina</taxon>
        <taxon>Tremellomycetes</taxon>
        <taxon>Tremellales</taxon>
        <taxon>Cuniculitremaceae</taxon>
        <taxon>Kockovaella</taxon>
    </lineage>
</organism>
<dbReference type="RefSeq" id="XP_021872584.1">
    <property type="nucleotide sequence ID" value="XM_022018077.1"/>
</dbReference>
<comment type="caution">
    <text evidence="3">The sequence shown here is derived from an EMBL/GenBank/DDBJ whole genome shotgun (WGS) entry which is preliminary data.</text>
</comment>
<accession>A0A1Y1UL04</accession>
<evidence type="ECO:0000313" key="4">
    <source>
        <dbReference type="Proteomes" id="UP000193218"/>
    </source>
</evidence>
<evidence type="ECO:0000256" key="1">
    <source>
        <dbReference type="SAM" id="MobiDB-lite"/>
    </source>
</evidence>
<evidence type="ECO:0000313" key="3">
    <source>
        <dbReference type="EMBL" id="ORX38662.1"/>
    </source>
</evidence>
<dbReference type="OrthoDB" id="61370at2759"/>
<keyword evidence="4" id="KW-1185">Reference proteome</keyword>
<sequence>MPAKPNQRTTFGPDVAERNRVYKHSLRKTPYWITLVFLIAATALTLLNIYGTDLIHVKLRNQGPLDFETKYGLYQRCTRKSQTPNSTLLWPSHPLPDPNFKVQARIEENDAPVTDGEGEGWQCQDFPSRSECAEFGEKFCVLWSTSGYSAQLSLLPCALSLLSLLFIFLKRGERTARARARRHAWKLVSGAMLLHCNLQLLEISLVLHVFRTDDRFAAKNTHLDSSFTFGVISAIVSAVAAAMLTFTGLAARRGKSWAAGTSARKSRRHKRSKSGRVVPVPEGQTIPRDQRVPIGEVEALMPEERADERTALLEGNDGSAAGGSGQRATDSAA</sequence>
<evidence type="ECO:0008006" key="5">
    <source>
        <dbReference type="Google" id="ProtNLM"/>
    </source>
</evidence>
<feature type="transmembrane region" description="Helical" evidence="2">
    <location>
        <begin position="148"/>
        <end position="169"/>
    </location>
</feature>
<feature type="compositionally biased region" description="Basic and acidic residues" evidence="1">
    <location>
        <begin position="302"/>
        <end position="311"/>
    </location>
</feature>
<keyword evidence="2" id="KW-1133">Transmembrane helix</keyword>
<gene>
    <name evidence="3" type="ORF">BD324DRAFT_650011</name>
</gene>
<feature type="region of interest" description="Disordered" evidence="1">
    <location>
        <begin position="259"/>
        <end position="333"/>
    </location>
</feature>
<evidence type="ECO:0000256" key="2">
    <source>
        <dbReference type="SAM" id="Phobius"/>
    </source>
</evidence>
<dbReference type="AlphaFoldDB" id="A0A1Y1UL04"/>
<reference evidence="3 4" key="1">
    <citation type="submission" date="2017-03" db="EMBL/GenBank/DDBJ databases">
        <title>Widespread Adenine N6-methylation of Active Genes in Fungi.</title>
        <authorList>
            <consortium name="DOE Joint Genome Institute"/>
            <person name="Mondo S.J."/>
            <person name="Dannebaum R.O."/>
            <person name="Kuo R.C."/>
            <person name="Louie K.B."/>
            <person name="Bewick A.J."/>
            <person name="Labutti K."/>
            <person name="Haridas S."/>
            <person name="Kuo A."/>
            <person name="Salamov A."/>
            <person name="Ahrendt S.R."/>
            <person name="Lau R."/>
            <person name="Bowen B.P."/>
            <person name="Lipzen A."/>
            <person name="Sullivan W."/>
            <person name="Andreopoulos W.B."/>
            <person name="Clum A."/>
            <person name="Lindquist E."/>
            <person name="Daum C."/>
            <person name="Northen T.R."/>
            <person name="Ramamoorthy G."/>
            <person name="Schmitz R.J."/>
            <person name="Gryganskyi A."/>
            <person name="Culley D."/>
            <person name="Magnuson J."/>
            <person name="James T.Y."/>
            <person name="O'Malley M.A."/>
            <person name="Stajich J.E."/>
            <person name="Spatafora J.W."/>
            <person name="Visel A."/>
            <person name="Grigoriev I.V."/>
        </authorList>
    </citation>
    <scope>NUCLEOTIDE SEQUENCE [LARGE SCALE GENOMIC DNA]</scope>
    <source>
        <strain evidence="3 4">NRRL Y-17943</strain>
    </source>
</reference>
<proteinExistence type="predicted"/>
<dbReference type="EMBL" id="NBSH01000004">
    <property type="protein sequence ID" value="ORX38662.1"/>
    <property type="molecule type" value="Genomic_DNA"/>
</dbReference>
<dbReference type="InParanoid" id="A0A1Y1UL04"/>
<keyword evidence="2" id="KW-0472">Membrane</keyword>
<keyword evidence="2" id="KW-0812">Transmembrane</keyword>
<feature type="compositionally biased region" description="Basic residues" evidence="1">
    <location>
        <begin position="264"/>
        <end position="274"/>
    </location>
</feature>
<feature type="transmembrane region" description="Helical" evidence="2">
    <location>
        <begin position="30"/>
        <end position="50"/>
    </location>
</feature>
<feature type="transmembrane region" description="Helical" evidence="2">
    <location>
        <begin position="230"/>
        <end position="251"/>
    </location>
</feature>
<name>A0A1Y1UL04_9TREE</name>
<protein>
    <recommendedName>
        <fullName evidence="5">SUR7/PalI family-domain-containing protein</fullName>
    </recommendedName>
</protein>
<feature type="transmembrane region" description="Helical" evidence="2">
    <location>
        <begin position="190"/>
        <end position="210"/>
    </location>
</feature>